<dbReference type="Proteomes" id="UP000799423">
    <property type="component" value="Unassembled WGS sequence"/>
</dbReference>
<evidence type="ECO:0000313" key="3">
    <source>
        <dbReference type="Proteomes" id="UP000799423"/>
    </source>
</evidence>
<sequence>MSSPVIPSIIPFPKRPFPKRPFPKRPFPKRPFPKRPFPKRPFPKRPFYPLPLSLQYNSHQPPTHPEDTPTRSIHPTLPSSHLYTTQPLPPTHCLPSSSPSKPRPAMWTCIAHPI</sequence>
<feature type="compositionally biased region" description="Polar residues" evidence="1">
    <location>
        <begin position="70"/>
        <end position="86"/>
    </location>
</feature>
<dbReference type="EMBL" id="MU006366">
    <property type="protein sequence ID" value="KAF2844727.1"/>
    <property type="molecule type" value="Genomic_DNA"/>
</dbReference>
<protein>
    <submittedName>
        <fullName evidence="2">Uncharacterized protein</fullName>
    </submittedName>
</protein>
<evidence type="ECO:0000313" key="2">
    <source>
        <dbReference type="EMBL" id="KAF2844727.1"/>
    </source>
</evidence>
<organism evidence="2 3">
    <name type="scientific">Plenodomus tracheiphilus IPT5</name>
    <dbReference type="NCBI Taxonomy" id="1408161"/>
    <lineage>
        <taxon>Eukaryota</taxon>
        <taxon>Fungi</taxon>
        <taxon>Dikarya</taxon>
        <taxon>Ascomycota</taxon>
        <taxon>Pezizomycotina</taxon>
        <taxon>Dothideomycetes</taxon>
        <taxon>Pleosporomycetidae</taxon>
        <taxon>Pleosporales</taxon>
        <taxon>Pleosporineae</taxon>
        <taxon>Leptosphaeriaceae</taxon>
        <taxon>Plenodomus</taxon>
    </lineage>
</organism>
<gene>
    <name evidence="2" type="ORF">T440DRAFT_473188</name>
</gene>
<evidence type="ECO:0000256" key="1">
    <source>
        <dbReference type="SAM" id="MobiDB-lite"/>
    </source>
</evidence>
<reference evidence="2" key="1">
    <citation type="submission" date="2020-01" db="EMBL/GenBank/DDBJ databases">
        <authorList>
            <consortium name="DOE Joint Genome Institute"/>
            <person name="Haridas S."/>
            <person name="Albert R."/>
            <person name="Binder M."/>
            <person name="Bloem J."/>
            <person name="Labutti K."/>
            <person name="Salamov A."/>
            <person name="Andreopoulos B."/>
            <person name="Baker S.E."/>
            <person name="Barry K."/>
            <person name="Bills G."/>
            <person name="Bluhm B.H."/>
            <person name="Cannon C."/>
            <person name="Castanera R."/>
            <person name="Culley D.E."/>
            <person name="Daum C."/>
            <person name="Ezra D."/>
            <person name="Gonzalez J.B."/>
            <person name="Henrissat B."/>
            <person name="Kuo A."/>
            <person name="Liang C."/>
            <person name="Lipzen A."/>
            <person name="Lutzoni F."/>
            <person name="Magnuson J."/>
            <person name="Mondo S."/>
            <person name="Nolan M."/>
            <person name="Ohm R."/>
            <person name="Pangilinan J."/>
            <person name="Park H.-J."/>
            <person name="Ramirez L."/>
            <person name="Alfaro M."/>
            <person name="Sun H."/>
            <person name="Tritt A."/>
            <person name="Yoshinaga Y."/>
            <person name="Zwiers L.-H."/>
            <person name="Turgeon B.G."/>
            <person name="Goodwin S.B."/>
            <person name="Spatafora J.W."/>
            <person name="Crous P.W."/>
            <person name="Grigoriev I.V."/>
        </authorList>
    </citation>
    <scope>NUCLEOTIDE SEQUENCE</scope>
    <source>
        <strain evidence="2">IPT5</strain>
    </source>
</reference>
<proteinExistence type="predicted"/>
<name>A0A6A7AQU5_9PLEO</name>
<feature type="compositionally biased region" description="Low complexity" evidence="1">
    <location>
        <begin position="1"/>
        <end position="12"/>
    </location>
</feature>
<feature type="compositionally biased region" description="Basic residues" evidence="1">
    <location>
        <begin position="16"/>
        <end position="43"/>
    </location>
</feature>
<feature type="region of interest" description="Disordered" evidence="1">
    <location>
        <begin position="1"/>
        <end position="103"/>
    </location>
</feature>
<accession>A0A6A7AQU5</accession>
<keyword evidence="3" id="KW-1185">Reference proteome</keyword>
<dbReference type="AlphaFoldDB" id="A0A6A7AQU5"/>